<evidence type="ECO:0000313" key="2">
    <source>
        <dbReference type="EMBL" id="POS79857.1"/>
    </source>
</evidence>
<sequence length="418" mass="47731">MPPWENPGRELVSVRRVSRVERLTSNEAREVVKIGGWPIVVPKGEFTLNQLVVYVEIDSFLPFDDKSFEKYRSSHVSAVLYGQKGWVVQTAMIDGHVSQGMVFSMDHFRVVKNLKEIIEDVYASRPDPKPKVDAEMLRHEFAEYFDIQRWATFYRGRDLGRPPDFLPDTKLKRAHDLPNLWKTHYNKEFEVTEMLDGLPIMVYKVHEDGFEYMKLPGTLLDDSTGLFRKRSGLGISIGDHDYEETNESSSWAVVRGQGVIKALEGLQPRTQVVLAGVLCGTDISGNHHDIKSPRFYVHSVHDPNDSYKVRQFSVDKGAQWRARLKGSFDLVPTISRRIKLSAFAQNIDELMMKAGGGSFVFDPKCKKHTRPKRKGLVFRALDGSLNFKAISTDWLLDESRKFRALSDDARRQPGPDCV</sequence>
<feature type="domain" description="RNA ligase" evidence="1">
    <location>
        <begin position="187"/>
        <end position="384"/>
    </location>
</feature>
<evidence type="ECO:0000259" key="1">
    <source>
        <dbReference type="Pfam" id="PF09414"/>
    </source>
</evidence>
<dbReference type="OrthoDB" id="17053at2759"/>
<evidence type="ECO:0000313" key="3">
    <source>
        <dbReference type="Proteomes" id="UP000094444"/>
    </source>
</evidence>
<reference evidence="2" key="1">
    <citation type="submission" date="2017-09" db="EMBL/GenBank/DDBJ databases">
        <title>Polyketide synthases of a Diaporthe helianthi virulent isolate.</title>
        <authorList>
            <person name="Baroncelli R."/>
        </authorList>
    </citation>
    <scope>NUCLEOTIDE SEQUENCE [LARGE SCALE GENOMIC DNA]</scope>
    <source>
        <strain evidence="2">7/96</strain>
    </source>
</reference>
<dbReference type="InParanoid" id="A0A2P5IBH3"/>
<comment type="caution">
    <text evidence="2">The sequence shown here is derived from an EMBL/GenBank/DDBJ whole genome shotgun (WGS) entry which is preliminary data.</text>
</comment>
<accession>A0A2P5IBH3</accession>
<gene>
    <name evidence="2" type="ORF">DHEL01_v201759</name>
</gene>
<dbReference type="Proteomes" id="UP000094444">
    <property type="component" value="Unassembled WGS sequence"/>
</dbReference>
<dbReference type="Pfam" id="PF09414">
    <property type="entry name" value="RNA_ligase"/>
    <property type="match status" value="1"/>
</dbReference>
<proteinExistence type="predicted"/>
<organism evidence="2 3">
    <name type="scientific">Diaporthe helianthi</name>
    <dbReference type="NCBI Taxonomy" id="158607"/>
    <lineage>
        <taxon>Eukaryota</taxon>
        <taxon>Fungi</taxon>
        <taxon>Dikarya</taxon>
        <taxon>Ascomycota</taxon>
        <taxon>Pezizomycotina</taxon>
        <taxon>Sordariomycetes</taxon>
        <taxon>Sordariomycetidae</taxon>
        <taxon>Diaporthales</taxon>
        <taxon>Diaporthaceae</taxon>
        <taxon>Diaporthe</taxon>
    </lineage>
</organism>
<dbReference type="AlphaFoldDB" id="A0A2P5IBH3"/>
<dbReference type="InterPro" id="IPR021122">
    <property type="entry name" value="RNA_ligase_dom_REL/Rnl2"/>
</dbReference>
<name>A0A2P5IBH3_DIAHE</name>
<dbReference type="EMBL" id="MAVT02000085">
    <property type="protein sequence ID" value="POS79857.1"/>
    <property type="molecule type" value="Genomic_DNA"/>
</dbReference>
<protein>
    <recommendedName>
        <fullName evidence="1">RNA ligase domain-containing protein</fullName>
    </recommendedName>
</protein>
<keyword evidence="3" id="KW-1185">Reference proteome</keyword>
<dbReference type="Pfam" id="PF21189">
    <property type="entry name" value="PHA02142"/>
    <property type="match status" value="1"/>
</dbReference>